<reference evidence="1" key="1">
    <citation type="journal article" date="2022" name="bioRxiv">
        <title>Population genetic analysis of Ophidiomyces ophidiicola, the causative agent of snake fungal disease, indicates recent introductions to the USA.</title>
        <authorList>
            <person name="Ladner J.T."/>
            <person name="Palmer J.M."/>
            <person name="Ettinger C.L."/>
            <person name="Stajich J.E."/>
            <person name="Farrell T.M."/>
            <person name="Glorioso B.M."/>
            <person name="Lawson B."/>
            <person name="Price S.J."/>
            <person name="Stengle A.G."/>
            <person name="Grear D.A."/>
            <person name="Lorch J.M."/>
        </authorList>
    </citation>
    <scope>NUCLEOTIDE SEQUENCE</scope>
    <source>
        <strain evidence="1">NWHC 24266-5</strain>
    </source>
</reference>
<comment type="caution">
    <text evidence="1">The sequence shown here is derived from an EMBL/GenBank/DDBJ whole genome shotgun (WGS) entry which is preliminary data.</text>
</comment>
<protein>
    <submittedName>
        <fullName evidence="1">Uncharacterized protein</fullName>
    </submittedName>
</protein>
<accession>A0ACB8UQM8</accession>
<proteinExistence type="predicted"/>
<gene>
    <name evidence="1" type="ORF">LOY88_005495</name>
</gene>
<sequence length="516" mass="58292">MGLLANLIPLLPSAWKLIGISFAIWILIDVCRGVFRVFTSPFPGPRIAKFTVLYMRWQQLKGREFLHYHLLHQKYGPIVQLSPDEISFCHADALSQIYAGPRGLDAGDALSAFKSYGSENLVTTLDADRHAARRKMVIGHYSNSIAISPGVQAVFKKYIDTFMQIIEEKASSSPSRTVEISSWLRWLSADIILHQIYGESNHPNLLMSEASREDFKGLLMTALDFVLGPIALLITLFPKFATLLQAINGPDKIGMYGMRQVEAALSDTSDNKEEITTHLKLLSSRLKKDGPTTLLPSKNYIASDCLDHFIAGYFSPADLFSALIWELSLPWNKVHQDKLRQELHEAGISTGIHPDILVLQKLPYLNNVLRELLRVHTPIPIGLPRKVKRGQNVVVLGAKIPPGTTIHAQAYSIHRDPQVFPGPDKWNPERWNIPTASPEFREMQKMFWPFGSGARMCSGMNIAWAELRLVTARIYSTYETKLDDIFLNTNGNLIPEFKRKDYYPSKLTEPIRFLEI</sequence>
<evidence type="ECO:0000313" key="1">
    <source>
        <dbReference type="EMBL" id="KAI2383115.1"/>
    </source>
</evidence>
<organism evidence="1">
    <name type="scientific">Ophidiomyces ophidiicola</name>
    <dbReference type="NCBI Taxonomy" id="1387563"/>
    <lineage>
        <taxon>Eukaryota</taxon>
        <taxon>Fungi</taxon>
        <taxon>Dikarya</taxon>
        <taxon>Ascomycota</taxon>
        <taxon>Pezizomycotina</taxon>
        <taxon>Eurotiomycetes</taxon>
        <taxon>Eurotiomycetidae</taxon>
        <taxon>Onygenales</taxon>
        <taxon>Onygenaceae</taxon>
        <taxon>Ophidiomyces</taxon>
    </lineage>
</organism>
<dbReference type="EMBL" id="JALBCA010000099">
    <property type="protein sequence ID" value="KAI2383115.1"/>
    <property type="molecule type" value="Genomic_DNA"/>
</dbReference>
<name>A0ACB8UQM8_9EURO</name>